<dbReference type="PANTHER" id="PTHR30055">
    <property type="entry name" value="HTH-TYPE TRANSCRIPTIONAL REGULATOR RUTR"/>
    <property type="match status" value="1"/>
</dbReference>
<dbReference type="Pfam" id="PF08361">
    <property type="entry name" value="TetR_C_2"/>
    <property type="match status" value="1"/>
</dbReference>
<feature type="DNA-binding region" description="H-T-H motif" evidence="5">
    <location>
        <begin position="17"/>
        <end position="36"/>
    </location>
</feature>
<protein>
    <recommendedName>
        <fullName evidence="6">HTH tetR-type domain-containing protein</fullName>
    </recommendedName>
</protein>
<keyword evidence="4" id="KW-0804">Transcription</keyword>
<dbReference type="EMBL" id="BRZI01000002">
    <property type="protein sequence ID" value="GLD28737.1"/>
    <property type="molecule type" value="Genomic_DNA"/>
</dbReference>
<evidence type="ECO:0000313" key="7">
    <source>
        <dbReference type="EMBL" id="GLB80933.1"/>
    </source>
</evidence>
<comment type="caution">
    <text evidence="8">The sequence shown here is derived from an EMBL/GenBank/DDBJ whole genome shotgun (WGS) entry which is preliminary data.</text>
</comment>
<sequence>MATAQRLFTERGVRATSIGQVAAAAGMTRANLYYYFSSKDELLRETLSATLRRYRQNWSTVPDGATLSELAEHMVSLRYQEVARSGPMDLRFFYLLLTDQAGEREAEMVRAEIEMVADTIRRFLRQGQRRGEVRPDLEVERIAHWLIMQLMGLDMLWLVNPQAVDLQQMAAEISAEFLDRTALPPPATRT</sequence>
<gene>
    <name evidence="8" type="ORF">Mkiyose1413_06200</name>
    <name evidence="7" type="ORF">SRL2020028_01890</name>
</gene>
<evidence type="ECO:0000256" key="3">
    <source>
        <dbReference type="ARBA" id="ARBA00023125"/>
    </source>
</evidence>
<evidence type="ECO:0000313" key="9">
    <source>
        <dbReference type="Proteomes" id="UP001064782"/>
    </source>
</evidence>
<accession>A0A9P3Q3B1</accession>
<dbReference type="InterPro" id="IPR013572">
    <property type="entry name" value="Tscrpt_reg_MAATS_C"/>
</dbReference>
<reference evidence="8" key="1">
    <citation type="submission" date="2022-08" db="EMBL/GenBank/DDBJ databases">
        <title>Mycobacterium kiyosense sp. nov., scotochromogenic slow-glowing species isolated from respiratory specimens.</title>
        <authorList>
            <person name="Fukano H."/>
            <person name="Kazumi Y."/>
            <person name="Sakagami N."/>
            <person name="Ato M."/>
            <person name="Mitarai S."/>
            <person name="Hoshino Y."/>
        </authorList>
    </citation>
    <scope>NUCLEOTIDE SEQUENCE</scope>
    <source>
        <strain evidence="8">1413</strain>
        <strain evidence="7">SRL2020-028</strain>
    </source>
</reference>
<dbReference type="PROSITE" id="PS50977">
    <property type="entry name" value="HTH_TETR_2"/>
    <property type="match status" value="1"/>
</dbReference>
<evidence type="ECO:0000256" key="1">
    <source>
        <dbReference type="ARBA" id="ARBA00022491"/>
    </source>
</evidence>
<proteinExistence type="predicted"/>
<organism evidence="8 9">
    <name type="scientific">Mycobacterium kiyosense</name>
    <dbReference type="NCBI Taxonomy" id="2871094"/>
    <lineage>
        <taxon>Bacteria</taxon>
        <taxon>Bacillati</taxon>
        <taxon>Actinomycetota</taxon>
        <taxon>Actinomycetes</taxon>
        <taxon>Mycobacteriales</taxon>
        <taxon>Mycobacteriaceae</taxon>
        <taxon>Mycobacterium</taxon>
    </lineage>
</organism>
<dbReference type="EMBL" id="BRXE01000001">
    <property type="protein sequence ID" value="GLB80933.1"/>
    <property type="molecule type" value="Genomic_DNA"/>
</dbReference>
<dbReference type="Pfam" id="PF00440">
    <property type="entry name" value="TetR_N"/>
    <property type="match status" value="1"/>
</dbReference>
<dbReference type="InterPro" id="IPR050109">
    <property type="entry name" value="HTH-type_TetR-like_transc_reg"/>
</dbReference>
<dbReference type="SUPFAM" id="SSF48498">
    <property type="entry name" value="Tetracyclin repressor-like, C-terminal domain"/>
    <property type="match status" value="1"/>
</dbReference>
<evidence type="ECO:0000256" key="4">
    <source>
        <dbReference type="ARBA" id="ARBA00023163"/>
    </source>
</evidence>
<dbReference type="InterPro" id="IPR009057">
    <property type="entry name" value="Homeodomain-like_sf"/>
</dbReference>
<dbReference type="InterPro" id="IPR001647">
    <property type="entry name" value="HTH_TetR"/>
</dbReference>
<dbReference type="AlphaFoldDB" id="A0A9P3Q3B1"/>
<dbReference type="GO" id="GO:0000976">
    <property type="term" value="F:transcription cis-regulatory region binding"/>
    <property type="evidence" value="ECO:0007669"/>
    <property type="project" value="TreeGrafter"/>
</dbReference>
<evidence type="ECO:0000259" key="6">
    <source>
        <dbReference type="PROSITE" id="PS50977"/>
    </source>
</evidence>
<dbReference type="InterPro" id="IPR036271">
    <property type="entry name" value="Tet_transcr_reg_TetR-rel_C_sf"/>
</dbReference>
<keyword evidence="3 5" id="KW-0238">DNA-binding</keyword>
<keyword evidence="1" id="KW-0678">Repressor</keyword>
<keyword evidence="9" id="KW-1185">Reference proteome</keyword>
<dbReference type="Proteomes" id="UP001165663">
    <property type="component" value="Unassembled WGS sequence"/>
</dbReference>
<dbReference type="Gene3D" id="1.10.357.10">
    <property type="entry name" value="Tetracycline Repressor, domain 2"/>
    <property type="match status" value="1"/>
</dbReference>
<evidence type="ECO:0000313" key="8">
    <source>
        <dbReference type="EMBL" id="GLD28737.1"/>
    </source>
</evidence>
<evidence type="ECO:0000256" key="5">
    <source>
        <dbReference type="PROSITE-ProRule" id="PRU00335"/>
    </source>
</evidence>
<keyword evidence="2" id="KW-0805">Transcription regulation</keyword>
<feature type="domain" description="HTH tetR-type" evidence="6">
    <location>
        <begin position="1"/>
        <end position="54"/>
    </location>
</feature>
<dbReference type="PANTHER" id="PTHR30055:SF234">
    <property type="entry name" value="HTH-TYPE TRANSCRIPTIONAL REGULATOR BETI"/>
    <property type="match status" value="1"/>
</dbReference>
<dbReference type="SUPFAM" id="SSF46689">
    <property type="entry name" value="Homeodomain-like"/>
    <property type="match status" value="1"/>
</dbReference>
<evidence type="ECO:0000256" key="2">
    <source>
        <dbReference type="ARBA" id="ARBA00023015"/>
    </source>
</evidence>
<dbReference type="GO" id="GO:0003700">
    <property type="term" value="F:DNA-binding transcription factor activity"/>
    <property type="evidence" value="ECO:0007669"/>
    <property type="project" value="TreeGrafter"/>
</dbReference>
<dbReference type="Proteomes" id="UP001064782">
    <property type="component" value="Unassembled WGS sequence"/>
</dbReference>
<name>A0A9P3Q3B1_9MYCO</name>